<dbReference type="KEGG" id="hir:HETIRDRAFT_316905"/>
<dbReference type="EMBL" id="KI925458">
    <property type="protein sequence ID" value="ETW82263.1"/>
    <property type="molecule type" value="Genomic_DNA"/>
</dbReference>
<dbReference type="AlphaFoldDB" id="W4K8Z1"/>
<organism evidence="1 2">
    <name type="scientific">Heterobasidion irregulare (strain TC 32-1)</name>
    <dbReference type="NCBI Taxonomy" id="747525"/>
    <lineage>
        <taxon>Eukaryota</taxon>
        <taxon>Fungi</taxon>
        <taxon>Dikarya</taxon>
        <taxon>Basidiomycota</taxon>
        <taxon>Agaricomycotina</taxon>
        <taxon>Agaricomycetes</taxon>
        <taxon>Russulales</taxon>
        <taxon>Bondarzewiaceae</taxon>
        <taxon>Heterobasidion</taxon>
        <taxon>Heterobasidion annosum species complex</taxon>
    </lineage>
</organism>
<evidence type="ECO:0000313" key="2">
    <source>
        <dbReference type="Proteomes" id="UP000030671"/>
    </source>
</evidence>
<evidence type="ECO:0000313" key="1">
    <source>
        <dbReference type="EMBL" id="ETW82263.1"/>
    </source>
</evidence>
<dbReference type="HOGENOM" id="CLU_669138_0_0_1"/>
<reference evidence="1 2" key="1">
    <citation type="journal article" date="2012" name="New Phytol.">
        <title>Insight into trade-off between wood decay and parasitism from the genome of a fungal forest pathogen.</title>
        <authorList>
            <person name="Olson A."/>
            <person name="Aerts A."/>
            <person name="Asiegbu F."/>
            <person name="Belbahri L."/>
            <person name="Bouzid O."/>
            <person name="Broberg A."/>
            <person name="Canback B."/>
            <person name="Coutinho P.M."/>
            <person name="Cullen D."/>
            <person name="Dalman K."/>
            <person name="Deflorio G."/>
            <person name="van Diepen L.T."/>
            <person name="Dunand C."/>
            <person name="Duplessis S."/>
            <person name="Durling M."/>
            <person name="Gonthier P."/>
            <person name="Grimwood J."/>
            <person name="Fossdal C.G."/>
            <person name="Hansson D."/>
            <person name="Henrissat B."/>
            <person name="Hietala A."/>
            <person name="Himmelstrand K."/>
            <person name="Hoffmeister D."/>
            <person name="Hogberg N."/>
            <person name="James T.Y."/>
            <person name="Karlsson M."/>
            <person name="Kohler A."/>
            <person name="Kues U."/>
            <person name="Lee Y.H."/>
            <person name="Lin Y.C."/>
            <person name="Lind M."/>
            <person name="Lindquist E."/>
            <person name="Lombard V."/>
            <person name="Lucas S."/>
            <person name="Lunden K."/>
            <person name="Morin E."/>
            <person name="Murat C."/>
            <person name="Park J."/>
            <person name="Raffaello T."/>
            <person name="Rouze P."/>
            <person name="Salamov A."/>
            <person name="Schmutz J."/>
            <person name="Solheim H."/>
            <person name="Stahlberg J."/>
            <person name="Velez H."/>
            <person name="de Vries R.P."/>
            <person name="Wiebenga A."/>
            <person name="Woodward S."/>
            <person name="Yakovlev I."/>
            <person name="Garbelotto M."/>
            <person name="Martin F."/>
            <person name="Grigoriev I.V."/>
            <person name="Stenlid J."/>
        </authorList>
    </citation>
    <scope>NUCLEOTIDE SEQUENCE [LARGE SCALE GENOMIC DNA]</scope>
    <source>
        <strain evidence="1 2">TC 32-1</strain>
    </source>
</reference>
<proteinExistence type="predicted"/>
<name>W4K8Z1_HETIT</name>
<dbReference type="Proteomes" id="UP000030671">
    <property type="component" value="Unassembled WGS sequence"/>
</dbReference>
<dbReference type="RefSeq" id="XP_009546798.1">
    <property type="nucleotide sequence ID" value="XM_009548503.1"/>
</dbReference>
<sequence length="438" mass="50236">MPVPIHSNPSDTYRVLCRNIEEWLDLYGMSPIKPNSVRAFDKVPPTLQPLSDGPHRWLFERQCEVGYDGRAGQSINSVVKVIQSHSMHEIQPLEVPEDWKASTYKTSQDAISNESMNTTTALLQTSLRHYIDNLHSAWPSIPVILYRPRSHFATIPYPKPNLTLHELWDPHMTLYSVEWTIFKILCKGDGGVTGYSALGPKIFYDALLPAICHQIRGCRVSRSTPVVFPSYSADYGSSVCLDFVCKPSMNALLNDLPDGYVPILFAAHHVDTLHAFELSEISYVRPGPPELMPDRRPGLVKLAKVFQPSLQLLVMHLTKKYRIDDYQWRSDWNPIIGKKDPACSRPHVPEKYFFFGMNYSQTECIIYTFFPRYEVTSSGRVEWGFCCYEAHNPWTTDDVDPLHRVHLINTFLRIQRHTAELVEIFKDVSHLLGKTRCL</sequence>
<dbReference type="InParanoid" id="W4K8Z1"/>
<accession>W4K8Z1</accession>
<dbReference type="GeneID" id="20670372"/>
<dbReference type="OrthoDB" id="3052275at2759"/>
<gene>
    <name evidence="1" type="ORF">HETIRDRAFT_316905</name>
</gene>
<protein>
    <submittedName>
        <fullName evidence="1">Uncharacterized protein</fullName>
    </submittedName>
</protein>
<keyword evidence="2" id="KW-1185">Reference proteome</keyword>